<feature type="signal peptide" evidence="1">
    <location>
        <begin position="1"/>
        <end position="22"/>
    </location>
</feature>
<dbReference type="RefSeq" id="WP_216799280.1">
    <property type="nucleotide sequence ID" value="NZ_CP076723.1"/>
</dbReference>
<evidence type="ECO:0000313" key="2">
    <source>
        <dbReference type="EMBL" id="QWV92475.1"/>
    </source>
</evidence>
<dbReference type="Proteomes" id="UP000683557">
    <property type="component" value="Chromosome"/>
</dbReference>
<sequence>MNVRILLPCFVICLALPRLCGAARNVAVIQQPSLLMFSDVSQAVGVTYVMNQRVTDTTKTTGQSLGERYSLATSLAIFDPKLMLFDISAGASYQNEFGGKGASALDAQYNIVGTGLAASSTPFGVSTSRTTTFIANGYTPSHTITSTSTSVYGRLMHDIVPLQIGYGHGTTTSNGLDVDYSSTTDSMSLSGNYDVDLSSTAFGLSFTSDRSGARDSRSYRASINNSSALDASRSYLLNSLISVNDIKPVDVPNRTINWSESFSARLGKALTASLAFDLSDSSTSDFSGKPQSQTTRSAAASLSHQLFQSLNTTVSGEVSDSRAYGGTSFNYGGGVAVGYNKVLPANSRLGLNFGYTAKMTDQKILLSEIPVLDAPYTVTQLGEHIPLNAQGTVVRIVTVRSLNPDTTYIENVHFRLNVAEGAIEIINIAPGTQILVSYAVAVNPDITYQSTGYTNGFILNLLGNLYTISGNMAVHREKQLNGEVIVPLSKSTTYNLRGDANFGDLKCGVEYASSDNVSHSYSKVRTYASYNTALTTTDVVGLNLGDDFFMYPGGGDAGQGYNENTVSATASYSGLLLQTIRTSASVAATDSRNPFGTTETLATRLGLATVFRKLTCSVDVTNLFRLTDKTSTRDTTVMMRVVRSF</sequence>
<keyword evidence="3" id="KW-1185">Reference proteome</keyword>
<organism evidence="2 3">
    <name type="scientific">Geomonas oryzisoli</name>
    <dbReference type="NCBI Taxonomy" id="2847992"/>
    <lineage>
        <taxon>Bacteria</taxon>
        <taxon>Pseudomonadati</taxon>
        <taxon>Thermodesulfobacteriota</taxon>
        <taxon>Desulfuromonadia</taxon>
        <taxon>Geobacterales</taxon>
        <taxon>Geobacteraceae</taxon>
        <taxon>Geomonas</taxon>
    </lineage>
</organism>
<keyword evidence="1" id="KW-0732">Signal</keyword>
<protein>
    <recommendedName>
        <fullName evidence="4">TIGR03016 family PEP-CTERM system-associated outer membrane protein</fullName>
    </recommendedName>
</protein>
<evidence type="ECO:0008006" key="4">
    <source>
        <dbReference type="Google" id="ProtNLM"/>
    </source>
</evidence>
<gene>
    <name evidence="2" type="ORF">KP004_14865</name>
</gene>
<reference evidence="2 3" key="1">
    <citation type="submission" date="2021-06" db="EMBL/GenBank/DDBJ databases">
        <title>Gemonas diversity in paddy soil.</title>
        <authorList>
            <person name="Liu G."/>
        </authorList>
    </citation>
    <scope>NUCLEOTIDE SEQUENCE [LARGE SCALE GENOMIC DNA]</scope>
    <source>
        <strain evidence="2 3">RG10</strain>
    </source>
</reference>
<dbReference type="EMBL" id="CP076723">
    <property type="protein sequence ID" value="QWV92475.1"/>
    <property type="molecule type" value="Genomic_DNA"/>
</dbReference>
<accession>A0ABX8JAA7</accession>
<proteinExistence type="predicted"/>
<name>A0ABX8JAA7_9BACT</name>
<evidence type="ECO:0000313" key="3">
    <source>
        <dbReference type="Proteomes" id="UP000683557"/>
    </source>
</evidence>
<feature type="chain" id="PRO_5046680688" description="TIGR03016 family PEP-CTERM system-associated outer membrane protein" evidence="1">
    <location>
        <begin position="23"/>
        <end position="645"/>
    </location>
</feature>
<evidence type="ECO:0000256" key="1">
    <source>
        <dbReference type="SAM" id="SignalP"/>
    </source>
</evidence>